<comment type="caution">
    <text evidence="3">The sequence shown here is derived from an EMBL/GenBank/DDBJ whole genome shotgun (WGS) entry which is preliminary data.</text>
</comment>
<protein>
    <submittedName>
        <fullName evidence="3">GDSL-type esterase/lipase family protein</fullName>
    </submittedName>
</protein>
<evidence type="ECO:0000256" key="1">
    <source>
        <dbReference type="SAM" id="SignalP"/>
    </source>
</evidence>
<reference evidence="3 4" key="1">
    <citation type="submission" date="2023-07" db="EMBL/GenBank/DDBJ databases">
        <authorList>
            <person name="Lian W.-H."/>
        </authorList>
    </citation>
    <scope>NUCLEOTIDE SEQUENCE [LARGE SCALE GENOMIC DNA]</scope>
    <source>
        <strain evidence="3 4">SYSU DXS3180</strain>
    </source>
</reference>
<feature type="domain" description="SGNH hydrolase-type esterase" evidence="2">
    <location>
        <begin position="54"/>
        <end position="213"/>
    </location>
</feature>
<evidence type="ECO:0000313" key="3">
    <source>
        <dbReference type="EMBL" id="MEX6686502.1"/>
    </source>
</evidence>
<dbReference type="RefSeq" id="WP_369327898.1">
    <property type="nucleotide sequence ID" value="NZ_JAULBC010000001.1"/>
</dbReference>
<feature type="signal peptide" evidence="1">
    <location>
        <begin position="1"/>
        <end position="20"/>
    </location>
</feature>
<dbReference type="InterPro" id="IPR036514">
    <property type="entry name" value="SGNH_hydro_sf"/>
</dbReference>
<dbReference type="Gene3D" id="3.40.50.1110">
    <property type="entry name" value="SGNH hydrolase"/>
    <property type="match status" value="1"/>
</dbReference>
<organism evidence="3 4">
    <name type="scientific">Danxiaibacter flavus</name>
    <dbReference type="NCBI Taxonomy" id="3049108"/>
    <lineage>
        <taxon>Bacteria</taxon>
        <taxon>Pseudomonadati</taxon>
        <taxon>Bacteroidota</taxon>
        <taxon>Chitinophagia</taxon>
        <taxon>Chitinophagales</taxon>
        <taxon>Chitinophagaceae</taxon>
        <taxon>Danxiaibacter</taxon>
    </lineage>
</organism>
<dbReference type="EMBL" id="JAULBC010000001">
    <property type="protein sequence ID" value="MEX6686502.1"/>
    <property type="molecule type" value="Genomic_DNA"/>
</dbReference>
<dbReference type="PANTHER" id="PTHR30383">
    <property type="entry name" value="THIOESTERASE 1/PROTEASE 1/LYSOPHOSPHOLIPASE L1"/>
    <property type="match status" value="1"/>
</dbReference>
<dbReference type="PANTHER" id="PTHR30383:SF5">
    <property type="entry name" value="SGNH HYDROLASE-TYPE ESTERASE DOMAIN-CONTAINING PROTEIN"/>
    <property type="match status" value="1"/>
</dbReference>
<gene>
    <name evidence="3" type="ORF">QTN47_03300</name>
</gene>
<proteinExistence type="predicted"/>
<name>A0ABV3Z9G1_9BACT</name>
<dbReference type="InterPro" id="IPR013830">
    <property type="entry name" value="SGNH_hydro"/>
</dbReference>
<dbReference type="Proteomes" id="UP001560573">
    <property type="component" value="Unassembled WGS sequence"/>
</dbReference>
<evidence type="ECO:0000313" key="4">
    <source>
        <dbReference type="Proteomes" id="UP001560573"/>
    </source>
</evidence>
<sequence>MKQLNWLTIAMLTLCIKSNAQDPASPDTSYANGYYMARVHFFEKLHPAPKPIVFLGNSITEAGAWSEVLPGRNVVNRGISGDNSYGVLARLDQVLAAHPSKIFLLIGINDLKRGTSPVFIAGNYVKIVEKIKKTSPKTKLFLQSVLPVNEGMLPSIYSKINNEIVRNLNDSLSAIANRYKVPFIDLHEIFEDDNHQLKKEFSTDGLHLKPDAYILWAEYLTRKKYL</sequence>
<accession>A0ABV3Z9G1</accession>
<dbReference type="Pfam" id="PF13472">
    <property type="entry name" value="Lipase_GDSL_2"/>
    <property type="match status" value="1"/>
</dbReference>
<feature type="chain" id="PRO_5045768839" evidence="1">
    <location>
        <begin position="21"/>
        <end position="226"/>
    </location>
</feature>
<dbReference type="InterPro" id="IPR051532">
    <property type="entry name" value="Ester_Hydrolysis_Enzymes"/>
</dbReference>
<evidence type="ECO:0000259" key="2">
    <source>
        <dbReference type="Pfam" id="PF13472"/>
    </source>
</evidence>
<keyword evidence="1" id="KW-0732">Signal</keyword>
<dbReference type="SUPFAM" id="SSF52266">
    <property type="entry name" value="SGNH hydrolase"/>
    <property type="match status" value="1"/>
</dbReference>
<keyword evidence="4" id="KW-1185">Reference proteome</keyword>